<protein>
    <submittedName>
        <fullName evidence="1">Uncharacterized protein</fullName>
    </submittedName>
</protein>
<reference evidence="1" key="1">
    <citation type="submission" date="2023-06" db="EMBL/GenBank/DDBJ databases">
        <title>Genome-scale phylogeny and comparative genomics of the fungal order Sordariales.</title>
        <authorList>
            <consortium name="Lawrence Berkeley National Laboratory"/>
            <person name="Hensen N."/>
            <person name="Bonometti L."/>
            <person name="Westerberg I."/>
            <person name="Brannstrom I.O."/>
            <person name="Guillou S."/>
            <person name="Cros-Aarteil S."/>
            <person name="Calhoun S."/>
            <person name="Haridas S."/>
            <person name="Kuo A."/>
            <person name="Mondo S."/>
            <person name="Pangilinan J."/>
            <person name="Riley R."/>
            <person name="Labutti K."/>
            <person name="Andreopoulos B."/>
            <person name="Lipzen A."/>
            <person name="Chen C."/>
            <person name="Yanf M."/>
            <person name="Daum C."/>
            <person name="Ng V."/>
            <person name="Clum A."/>
            <person name="Steindorff A."/>
            <person name="Ohm R."/>
            <person name="Martin F."/>
            <person name="Silar P."/>
            <person name="Natvig D."/>
            <person name="Lalanne C."/>
            <person name="Gautier V."/>
            <person name="Ament-Velasquez S.L."/>
            <person name="Kruys A."/>
            <person name="Hutchinson M.I."/>
            <person name="Powell A.J."/>
            <person name="Barry K."/>
            <person name="Miller A.N."/>
            <person name="Grigoriev I.V."/>
            <person name="Debuchy R."/>
            <person name="Gladieux P."/>
            <person name="Thoren M.H."/>
            <person name="Johannesson H."/>
        </authorList>
    </citation>
    <scope>NUCLEOTIDE SEQUENCE</scope>
    <source>
        <strain evidence="1">PSN4</strain>
    </source>
</reference>
<dbReference type="EMBL" id="MU839829">
    <property type="protein sequence ID" value="KAK1758525.1"/>
    <property type="molecule type" value="Genomic_DNA"/>
</dbReference>
<dbReference type="Proteomes" id="UP001239445">
    <property type="component" value="Unassembled WGS sequence"/>
</dbReference>
<sequence length="255" mass="28617">MVGFWRNKLSSTALVTRRPASAWPDSDVRLDLYFTSTGWAQWYQAEKRWPVEDRGRFGQQVTERAARRWRPSHLVPERDQILLLGPCAWLSVKARTAVLVVSPASPTDDGAAWPVSLALSCIWKRGQLGCGWRRVERAGIGSLWLEDAQHWRDLSCPSSTSISRTGEAAPCRIFELAGWPASFFTCGLLLLLLPKVCDALHVLAESSSNSRHGPRPKRKEAIGTHIHKSIRPVQCLRDSPRSTRLSYPAVRLQAN</sequence>
<comment type="caution">
    <text evidence="1">The sequence shown here is derived from an EMBL/GenBank/DDBJ whole genome shotgun (WGS) entry which is preliminary data.</text>
</comment>
<proteinExistence type="predicted"/>
<evidence type="ECO:0000313" key="1">
    <source>
        <dbReference type="EMBL" id="KAK1758525.1"/>
    </source>
</evidence>
<dbReference type="AlphaFoldDB" id="A0AAJ0BHT2"/>
<gene>
    <name evidence="1" type="ORF">QBC47DRAFT_144171</name>
</gene>
<name>A0AAJ0BHT2_9PEZI</name>
<organism evidence="1 2">
    <name type="scientific">Echria macrotheca</name>
    <dbReference type="NCBI Taxonomy" id="438768"/>
    <lineage>
        <taxon>Eukaryota</taxon>
        <taxon>Fungi</taxon>
        <taxon>Dikarya</taxon>
        <taxon>Ascomycota</taxon>
        <taxon>Pezizomycotina</taxon>
        <taxon>Sordariomycetes</taxon>
        <taxon>Sordariomycetidae</taxon>
        <taxon>Sordariales</taxon>
        <taxon>Schizotheciaceae</taxon>
        <taxon>Echria</taxon>
    </lineage>
</organism>
<keyword evidence="2" id="KW-1185">Reference proteome</keyword>
<evidence type="ECO:0000313" key="2">
    <source>
        <dbReference type="Proteomes" id="UP001239445"/>
    </source>
</evidence>
<accession>A0AAJ0BHT2</accession>